<protein>
    <submittedName>
        <fullName evidence="3">Uncharacterized protein</fullName>
    </submittedName>
</protein>
<sequence length="152" mass="16772">MDYIESTLLPFIMELISRQDNMCTTVDELTEAVKDAVLAEHIHPFGTLELAVRFALEVGSNMGILTLNDEVVPEPFNFNAKKPTPRTRYTAAQGRKAVKRVQAKSRGKPKPKVKACAGKRLGKKPVAKKQAVCKVGRKGAGQIRKAKPKKQC</sequence>
<name>A0A6P4JP51_DROKI</name>
<dbReference type="GeneID" id="108085340"/>
<organism evidence="2 3">
    <name type="scientific">Drosophila kikkawai</name>
    <name type="common">Fruit fly</name>
    <dbReference type="NCBI Taxonomy" id="30033"/>
    <lineage>
        <taxon>Eukaryota</taxon>
        <taxon>Metazoa</taxon>
        <taxon>Ecdysozoa</taxon>
        <taxon>Arthropoda</taxon>
        <taxon>Hexapoda</taxon>
        <taxon>Insecta</taxon>
        <taxon>Pterygota</taxon>
        <taxon>Neoptera</taxon>
        <taxon>Endopterygota</taxon>
        <taxon>Diptera</taxon>
        <taxon>Brachycera</taxon>
        <taxon>Muscomorpha</taxon>
        <taxon>Ephydroidea</taxon>
        <taxon>Drosophilidae</taxon>
        <taxon>Drosophila</taxon>
        <taxon>Sophophora</taxon>
    </lineage>
</organism>
<reference evidence="3" key="2">
    <citation type="submission" date="2025-08" db="UniProtKB">
        <authorList>
            <consortium name="RefSeq"/>
        </authorList>
    </citation>
    <scope>IDENTIFICATION</scope>
    <source>
        <strain evidence="3">14028-0561.14</strain>
        <tissue evidence="3">Whole fly</tissue>
    </source>
</reference>
<accession>A0A6P4JP51</accession>
<reference evidence="2" key="1">
    <citation type="submission" date="2025-05" db="UniProtKB">
        <authorList>
            <consortium name="RefSeq"/>
        </authorList>
    </citation>
    <scope>NUCLEOTIDE SEQUENCE [LARGE SCALE GENOMIC DNA]</scope>
    <source>
        <strain evidence="2">14028-0561.14</strain>
    </source>
</reference>
<dbReference type="Proteomes" id="UP001652661">
    <property type="component" value="Chromosome 2L"/>
</dbReference>
<dbReference type="AlphaFoldDB" id="A0A6P4JP51"/>
<dbReference type="OMA" id="QMCKALK"/>
<keyword evidence="2" id="KW-1185">Reference proteome</keyword>
<gene>
    <name evidence="3" type="primary">LOC108085340</name>
</gene>
<dbReference type="OrthoDB" id="7857195at2759"/>
<dbReference type="RefSeq" id="XP_017037386.1">
    <property type="nucleotide sequence ID" value="XM_017181897.3"/>
</dbReference>
<feature type="region of interest" description="Disordered" evidence="1">
    <location>
        <begin position="78"/>
        <end position="120"/>
    </location>
</feature>
<evidence type="ECO:0000256" key="1">
    <source>
        <dbReference type="SAM" id="MobiDB-lite"/>
    </source>
</evidence>
<evidence type="ECO:0000313" key="2">
    <source>
        <dbReference type="Proteomes" id="UP001652661"/>
    </source>
</evidence>
<evidence type="ECO:0000313" key="3">
    <source>
        <dbReference type="RefSeq" id="XP_017037386.1"/>
    </source>
</evidence>
<proteinExistence type="predicted"/>
<feature type="compositionally biased region" description="Basic residues" evidence="1">
    <location>
        <begin position="96"/>
        <end position="113"/>
    </location>
</feature>